<dbReference type="GO" id="GO:0007023">
    <property type="term" value="P:post-chaperonin tubulin folding pathway"/>
    <property type="evidence" value="ECO:0007669"/>
    <property type="project" value="InterPro"/>
</dbReference>
<dbReference type="OrthoDB" id="2130750at2759"/>
<evidence type="ECO:0000256" key="3">
    <source>
        <dbReference type="ARBA" id="ARBA00023186"/>
    </source>
</evidence>
<dbReference type="PROSITE" id="PS00845">
    <property type="entry name" value="CAP_GLY_1"/>
    <property type="match status" value="1"/>
</dbReference>
<dbReference type="GO" id="GO:0005938">
    <property type="term" value="C:cell cortex"/>
    <property type="evidence" value="ECO:0007669"/>
    <property type="project" value="TreeGrafter"/>
</dbReference>
<evidence type="ECO:0000256" key="1">
    <source>
        <dbReference type="ARBA" id="ARBA00004496"/>
    </source>
</evidence>
<evidence type="ECO:0000313" key="7">
    <source>
        <dbReference type="Proteomes" id="UP000077115"/>
    </source>
</evidence>
<dbReference type="GO" id="GO:0007021">
    <property type="term" value="P:tubulin complex assembly"/>
    <property type="evidence" value="ECO:0007669"/>
    <property type="project" value="InterPro"/>
</dbReference>
<evidence type="ECO:0000259" key="5">
    <source>
        <dbReference type="PROSITE" id="PS50245"/>
    </source>
</evidence>
<protein>
    <recommendedName>
        <fullName evidence="5">CAP-Gly domain-containing protein</fullName>
    </recommendedName>
</protein>
<dbReference type="PANTHER" id="PTHR18916:SF85">
    <property type="entry name" value="TUBULIN-FOLDING COFACTOR B"/>
    <property type="match status" value="1"/>
</dbReference>
<dbReference type="SUPFAM" id="SSF74924">
    <property type="entry name" value="Cap-Gly domain"/>
    <property type="match status" value="1"/>
</dbReference>
<dbReference type="GO" id="GO:0031122">
    <property type="term" value="P:cytoplasmic microtubule organization"/>
    <property type="evidence" value="ECO:0007669"/>
    <property type="project" value="TreeGrafter"/>
</dbReference>
<dbReference type="GO" id="GO:0005829">
    <property type="term" value="C:cytosol"/>
    <property type="evidence" value="ECO:0007669"/>
    <property type="project" value="UniProtKB-ARBA"/>
</dbReference>
<name>A0A177WTD1_BATDL</name>
<comment type="subcellular location">
    <subcellularLocation>
        <location evidence="1">Cytoplasm</location>
    </subcellularLocation>
</comment>
<dbReference type="InterPro" id="IPR045172">
    <property type="entry name" value="TBCB_Ubl"/>
</dbReference>
<evidence type="ECO:0000256" key="4">
    <source>
        <dbReference type="ARBA" id="ARBA00025779"/>
    </source>
</evidence>
<dbReference type="Gene3D" id="3.10.20.90">
    <property type="entry name" value="Phosphatidylinositol 3-kinase Catalytic Subunit, Chain A, domain 1"/>
    <property type="match status" value="1"/>
</dbReference>
<dbReference type="STRING" id="403673.A0A177WTD1"/>
<feature type="domain" description="CAP-Gly" evidence="5">
    <location>
        <begin position="187"/>
        <end position="229"/>
    </location>
</feature>
<accession>A0A177WTD1</accession>
<dbReference type="CDD" id="cd01789">
    <property type="entry name" value="Ubl_TBCB"/>
    <property type="match status" value="1"/>
</dbReference>
<gene>
    <name evidence="6" type="ORF">BDEG_26552</name>
</gene>
<keyword evidence="3" id="KW-0143">Chaperone</keyword>
<dbReference type="GO" id="GO:0043014">
    <property type="term" value="F:alpha-tubulin binding"/>
    <property type="evidence" value="ECO:0007669"/>
    <property type="project" value="InterPro"/>
</dbReference>
<dbReference type="Gene3D" id="2.30.30.190">
    <property type="entry name" value="CAP Gly-rich-like domain"/>
    <property type="match status" value="1"/>
</dbReference>
<dbReference type="GO" id="GO:0035371">
    <property type="term" value="C:microtubule plus-end"/>
    <property type="evidence" value="ECO:0007669"/>
    <property type="project" value="TreeGrafter"/>
</dbReference>
<dbReference type="Proteomes" id="UP000077115">
    <property type="component" value="Unassembled WGS sequence"/>
</dbReference>
<dbReference type="FunFam" id="2.30.30.190:FF:000013">
    <property type="entry name" value="Tubulin-folding cofactor B"/>
    <property type="match status" value="1"/>
</dbReference>
<reference evidence="6 7" key="2">
    <citation type="submission" date="2016-05" db="EMBL/GenBank/DDBJ databases">
        <title>Lineage-specific infection strategies underlie the spectrum of fungal disease in amphibians.</title>
        <authorList>
            <person name="Cuomo C.A."/>
            <person name="Farrer R.A."/>
            <person name="James T."/>
            <person name="Longcore J."/>
            <person name="Birren B."/>
        </authorList>
    </citation>
    <scope>NUCLEOTIDE SEQUENCE [LARGE SCALE GENOMIC DNA]</scope>
    <source>
        <strain evidence="6 7">JEL423</strain>
    </source>
</reference>
<dbReference type="Pfam" id="PF01302">
    <property type="entry name" value="CAP_GLY"/>
    <property type="match status" value="1"/>
</dbReference>
<dbReference type="Pfam" id="PF14560">
    <property type="entry name" value="Ubiquitin_2"/>
    <property type="match status" value="1"/>
</dbReference>
<dbReference type="PROSITE" id="PS50245">
    <property type="entry name" value="CAP_GLY_2"/>
    <property type="match status" value="1"/>
</dbReference>
<evidence type="ECO:0000313" key="6">
    <source>
        <dbReference type="EMBL" id="OAJ43172.1"/>
    </source>
</evidence>
<dbReference type="GO" id="GO:0005634">
    <property type="term" value="C:nucleus"/>
    <property type="evidence" value="ECO:0007669"/>
    <property type="project" value="TreeGrafter"/>
</dbReference>
<proteinExistence type="inferred from homology"/>
<dbReference type="PANTHER" id="PTHR18916">
    <property type="entry name" value="DYNACTIN 1-RELATED MICROTUBULE-BINDING"/>
    <property type="match status" value="1"/>
</dbReference>
<dbReference type="InterPro" id="IPR000626">
    <property type="entry name" value="Ubiquitin-like_dom"/>
</dbReference>
<dbReference type="eggNOG" id="KOG3206">
    <property type="taxonomic scope" value="Eukaryota"/>
</dbReference>
<dbReference type="SUPFAM" id="SSF54236">
    <property type="entry name" value="Ubiquitin-like"/>
    <property type="match status" value="1"/>
</dbReference>
<dbReference type="EMBL" id="DS022309">
    <property type="protein sequence ID" value="OAJ43172.1"/>
    <property type="molecule type" value="Genomic_DNA"/>
</dbReference>
<dbReference type="SMART" id="SM01052">
    <property type="entry name" value="CAP_GLY"/>
    <property type="match status" value="1"/>
</dbReference>
<dbReference type="GO" id="GO:0051010">
    <property type="term" value="F:microtubule plus-end binding"/>
    <property type="evidence" value="ECO:0007669"/>
    <property type="project" value="TreeGrafter"/>
</dbReference>
<dbReference type="VEuPathDB" id="FungiDB:BDEG_26552"/>
<organism evidence="6 7">
    <name type="scientific">Batrachochytrium dendrobatidis (strain JEL423)</name>
    <dbReference type="NCBI Taxonomy" id="403673"/>
    <lineage>
        <taxon>Eukaryota</taxon>
        <taxon>Fungi</taxon>
        <taxon>Fungi incertae sedis</taxon>
        <taxon>Chytridiomycota</taxon>
        <taxon>Chytridiomycota incertae sedis</taxon>
        <taxon>Chytridiomycetes</taxon>
        <taxon>Rhizophydiales</taxon>
        <taxon>Rhizophydiales incertae sedis</taxon>
        <taxon>Batrachochytrium</taxon>
    </lineage>
</organism>
<dbReference type="InterPro" id="IPR036859">
    <property type="entry name" value="CAP-Gly_dom_sf"/>
</dbReference>
<evidence type="ECO:0000256" key="2">
    <source>
        <dbReference type="ARBA" id="ARBA00022490"/>
    </source>
</evidence>
<keyword evidence="2" id="KW-0963">Cytoplasm</keyword>
<sequence length="249" mass="28075">MLPTISLGLNPIVTLFVSSKNATSERRFDRSYTVFTLKERLEPITGIPASTMIIKLMSASGEFMAALDDDEKMLGYYPIHDYMRLDVIDRSPYKQNDYVDLSKVTKLELADDKYDTMRGTVRDFKRRNKMGRFSDAKSDESMLSAAAQLAAEEYQQEASQIHVGDRFQVKSDDSSSIQKRGVVRFVGQGEFKPGYWVGVEYDEPVGKHDGSVKGVAYFSAKPGHGAFLRPDKIVVGDYPEEDLFADDEF</sequence>
<dbReference type="InterPro" id="IPR000938">
    <property type="entry name" value="CAP-Gly_domain"/>
</dbReference>
<dbReference type="InterPro" id="IPR029071">
    <property type="entry name" value="Ubiquitin-like_domsf"/>
</dbReference>
<dbReference type="AlphaFoldDB" id="A0A177WTD1"/>
<comment type="similarity">
    <text evidence="4">Belongs to the TBCB family.</text>
</comment>
<reference evidence="6 7" key="1">
    <citation type="submission" date="2006-10" db="EMBL/GenBank/DDBJ databases">
        <title>The Genome Sequence of Batrachochytrium dendrobatidis JEL423.</title>
        <authorList>
            <consortium name="The Broad Institute Genome Sequencing Platform"/>
            <person name="Birren B."/>
            <person name="Lander E."/>
            <person name="Galagan J."/>
            <person name="Cuomo C."/>
            <person name="Devon K."/>
            <person name="Jaffe D."/>
            <person name="Butler J."/>
            <person name="Alvarez P."/>
            <person name="Gnerre S."/>
            <person name="Grabherr M."/>
            <person name="Kleber M."/>
            <person name="Mauceli E."/>
            <person name="Brockman W."/>
            <person name="Young S."/>
            <person name="LaButti K."/>
            <person name="Sykes S."/>
            <person name="DeCaprio D."/>
            <person name="Crawford M."/>
            <person name="Koehrsen M."/>
            <person name="Engels R."/>
            <person name="Montgomery P."/>
            <person name="Pearson M."/>
            <person name="Howarth C."/>
            <person name="Larson L."/>
            <person name="White J."/>
            <person name="O'Leary S."/>
            <person name="Kodira C."/>
            <person name="Zeng Q."/>
            <person name="Yandava C."/>
            <person name="Alvarado L."/>
            <person name="Longcore J."/>
            <person name="James T."/>
        </authorList>
    </citation>
    <scope>NUCLEOTIDE SEQUENCE [LARGE SCALE GENOMIC DNA]</scope>
    <source>
        <strain evidence="6 7">JEL423</strain>
    </source>
</reference>